<feature type="domain" description="3-oxo-5-alpha-steroid 4-dehydrogenase C-terminal" evidence="11">
    <location>
        <begin position="212"/>
        <end position="365"/>
    </location>
</feature>
<dbReference type="InterPro" id="IPR039357">
    <property type="entry name" value="SRD5A/TECR"/>
</dbReference>
<proteinExistence type="inferred from homology"/>
<evidence type="ECO:0000256" key="2">
    <source>
        <dbReference type="ARBA" id="ARBA00004240"/>
    </source>
</evidence>
<dbReference type="GO" id="GO:0016020">
    <property type="term" value="C:membrane"/>
    <property type="evidence" value="ECO:0007669"/>
    <property type="project" value="UniProtKB-SubCell"/>
</dbReference>
<evidence type="ECO:0000259" key="11">
    <source>
        <dbReference type="Pfam" id="PF02544"/>
    </source>
</evidence>
<feature type="transmembrane region" description="Helical" evidence="10">
    <location>
        <begin position="142"/>
        <end position="164"/>
    </location>
</feature>
<feature type="region of interest" description="Disordered" evidence="9">
    <location>
        <begin position="1"/>
        <end position="51"/>
    </location>
</feature>
<evidence type="ECO:0000256" key="5">
    <source>
        <dbReference type="ARBA" id="ARBA00022824"/>
    </source>
</evidence>
<keyword evidence="14" id="KW-1185">Reference proteome</keyword>
<feature type="transmembrane region" description="Helical" evidence="10">
    <location>
        <begin position="293"/>
        <end position="316"/>
    </location>
</feature>
<dbReference type="Gene3D" id="3.10.20.90">
    <property type="entry name" value="Phosphatidylinositol 3-kinase Catalytic Subunit, Chain A, domain 1"/>
    <property type="match status" value="1"/>
</dbReference>
<evidence type="ECO:0008006" key="15">
    <source>
        <dbReference type="Google" id="ProtNLM"/>
    </source>
</evidence>
<dbReference type="GO" id="GO:0005783">
    <property type="term" value="C:endoplasmic reticulum"/>
    <property type="evidence" value="ECO:0007669"/>
    <property type="project" value="UniProtKB-SubCell"/>
</dbReference>
<dbReference type="InterPro" id="IPR001104">
    <property type="entry name" value="3-oxo-5_a-steroid_4-DH_C"/>
</dbReference>
<evidence type="ECO:0000313" key="14">
    <source>
        <dbReference type="Proteomes" id="UP000694402"/>
    </source>
</evidence>
<keyword evidence="6 10" id="KW-1133">Transmembrane helix</keyword>
<evidence type="ECO:0000259" key="12">
    <source>
        <dbReference type="Pfam" id="PF21696"/>
    </source>
</evidence>
<dbReference type="GO" id="GO:0016627">
    <property type="term" value="F:oxidoreductase activity, acting on the CH-CH group of donors"/>
    <property type="evidence" value="ECO:0007669"/>
    <property type="project" value="InterPro"/>
</dbReference>
<evidence type="ECO:0000256" key="9">
    <source>
        <dbReference type="SAM" id="MobiDB-lite"/>
    </source>
</evidence>
<gene>
    <name evidence="13" type="primary">LOC112227459</name>
</gene>
<dbReference type="GO" id="GO:0042761">
    <property type="term" value="P:very long-chain fatty acid biosynthetic process"/>
    <property type="evidence" value="ECO:0007669"/>
    <property type="project" value="TreeGrafter"/>
</dbReference>
<evidence type="ECO:0000256" key="7">
    <source>
        <dbReference type="ARBA" id="ARBA00023002"/>
    </source>
</evidence>
<dbReference type="Pfam" id="PF02544">
    <property type="entry name" value="Steroid_dh"/>
    <property type="match status" value="1"/>
</dbReference>
<dbReference type="PANTHER" id="PTHR10556:SF59">
    <property type="entry name" value="STEROID 5-ALPHA REDUCTASE C-TERMINAL DOMAIN-CONTAINING PROTEIN"/>
    <property type="match status" value="1"/>
</dbReference>
<reference evidence="13" key="1">
    <citation type="submission" date="2025-08" db="UniProtKB">
        <authorList>
            <consortium name="Ensembl"/>
        </authorList>
    </citation>
    <scope>IDENTIFICATION</scope>
</reference>
<feature type="transmembrane region" description="Helical" evidence="10">
    <location>
        <begin position="253"/>
        <end position="272"/>
    </location>
</feature>
<dbReference type="Pfam" id="PF21696">
    <property type="entry name" value="TECR_N"/>
    <property type="match status" value="1"/>
</dbReference>
<name>A0A8C8CAS7_ONCTS</name>
<feature type="domain" description="TECR-like N-terminal" evidence="12">
    <location>
        <begin position="81"/>
        <end position="137"/>
    </location>
</feature>
<dbReference type="Proteomes" id="UP000694402">
    <property type="component" value="Unassembled WGS sequence"/>
</dbReference>
<dbReference type="Ensembl" id="ENSOTST00005007352.2">
    <property type="protein sequence ID" value="ENSOTSP00005006645.2"/>
    <property type="gene ID" value="ENSOTSG00005003684.2"/>
</dbReference>
<keyword evidence="4 10" id="KW-0812">Transmembrane</keyword>
<comment type="similarity">
    <text evidence="3">Belongs to the steroid 5-alpha reductase family.</text>
</comment>
<evidence type="ECO:0000256" key="10">
    <source>
        <dbReference type="SAM" id="Phobius"/>
    </source>
</evidence>
<comment type="subcellular location">
    <subcellularLocation>
        <location evidence="2">Endoplasmic reticulum</location>
    </subcellularLocation>
    <subcellularLocation>
        <location evidence="1">Membrane</location>
        <topology evidence="1">Multi-pass membrane protein</topology>
    </subcellularLocation>
</comment>
<dbReference type="PANTHER" id="PTHR10556">
    <property type="entry name" value="3-OXO-5-ALPHA-STEROID 4-DEHYDROGENASE"/>
    <property type="match status" value="1"/>
</dbReference>
<dbReference type="GeneTree" id="ENSGT00950000182886"/>
<protein>
    <recommendedName>
        <fullName evidence="15">Steroid 5-alpha reductase C-terminal domain-containing protein</fullName>
    </recommendedName>
</protein>
<evidence type="ECO:0000256" key="6">
    <source>
        <dbReference type="ARBA" id="ARBA00022989"/>
    </source>
</evidence>
<evidence type="ECO:0000256" key="4">
    <source>
        <dbReference type="ARBA" id="ARBA00022692"/>
    </source>
</evidence>
<sequence>MSACTAPSPPQESLVSDGTRTSLSAKPSPNPDDAGPIVCPPHGSPSHGRLRQSLDLNPEYLVTQQTPLPHSRGPACALLKTCSSTLATKKSIFETLRFELNVSKCSSKCNSKGKSLKDDDVLQNLPVGTTTTMYFRDLGPQIGWTMVFLAEYIGPLFIYLLFYFRVPYIYSQQDAFTSSSNSVVTLACACHTCHYIKRLIETVFVHRFSHGTVPLRTTVRSCVYYWTFSAWLAFYINHPLYTPPSYGDMQVNYALAIFVLCEAGNFSIHVALNNLKSEGGPKCRKFPRPTKNPFTWLFFLVSCPNYTYEVGAWASFSVMTQCLPVALFTFFGLIQMTIWANGKHKAYTREFKDYPHLRMPIIPLLL</sequence>
<keyword evidence="8 10" id="KW-0472">Membrane</keyword>
<reference evidence="13" key="2">
    <citation type="submission" date="2025-09" db="UniProtKB">
        <authorList>
            <consortium name="Ensembl"/>
        </authorList>
    </citation>
    <scope>IDENTIFICATION</scope>
</reference>
<dbReference type="InterPro" id="IPR049127">
    <property type="entry name" value="TECR-like_N"/>
</dbReference>
<keyword evidence="7" id="KW-0560">Oxidoreductase</keyword>
<dbReference type="PROSITE" id="PS50244">
    <property type="entry name" value="S5A_REDUCTASE"/>
    <property type="match status" value="1"/>
</dbReference>
<evidence type="ECO:0000256" key="3">
    <source>
        <dbReference type="ARBA" id="ARBA00007742"/>
    </source>
</evidence>
<feature type="transmembrane region" description="Helical" evidence="10">
    <location>
        <begin position="223"/>
        <end position="241"/>
    </location>
</feature>
<feature type="compositionally biased region" description="Polar residues" evidence="9">
    <location>
        <begin position="11"/>
        <end position="27"/>
    </location>
</feature>
<evidence type="ECO:0000256" key="8">
    <source>
        <dbReference type="ARBA" id="ARBA00023136"/>
    </source>
</evidence>
<organism evidence="13 14">
    <name type="scientific">Oncorhynchus tshawytscha</name>
    <name type="common">Chinook salmon</name>
    <name type="synonym">Salmo tshawytscha</name>
    <dbReference type="NCBI Taxonomy" id="74940"/>
    <lineage>
        <taxon>Eukaryota</taxon>
        <taxon>Metazoa</taxon>
        <taxon>Chordata</taxon>
        <taxon>Craniata</taxon>
        <taxon>Vertebrata</taxon>
        <taxon>Euteleostomi</taxon>
        <taxon>Actinopterygii</taxon>
        <taxon>Neopterygii</taxon>
        <taxon>Teleostei</taxon>
        <taxon>Protacanthopterygii</taxon>
        <taxon>Salmoniformes</taxon>
        <taxon>Salmonidae</taxon>
        <taxon>Salmoninae</taxon>
        <taxon>Oncorhynchus</taxon>
    </lineage>
</organism>
<keyword evidence="5" id="KW-0256">Endoplasmic reticulum</keyword>
<dbReference type="AlphaFoldDB" id="A0A8C8CAS7"/>
<evidence type="ECO:0000313" key="13">
    <source>
        <dbReference type="Ensembl" id="ENSOTSP00005006645.2"/>
    </source>
</evidence>
<accession>A0A8C8CAS7</accession>
<evidence type="ECO:0000256" key="1">
    <source>
        <dbReference type="ARBA" id="ARBA00004141"/>
    </source>
</evidence>
<feature type="transmembrane region" description="Helical" evidence="10">
    <location>
        <begin position="322"/>
        <end position="342"/>
    </location>
</feature>